<protein>
    <submittedName>
        <fullName evidence="5">Extracellular solute-binding protein family 1</fullName>
        <ecNumber evidence="5">5.4.2.2</ecNumber>
    </submittedName>
</protein>
<feature type="signal peptide" evidence="4">
    <location>
        <begin position="1"/>
        <end position="27"/>
    </location>
</feature>
<proteinExistence type="inferred from homology"/>
<feature type="chain" id="PRO_5003070017" evidence="4">
    <location>
        <begin position="28"/>
        <end position="343"/>
    </location>
</feature>
<keyword evidence="3" id="KW-0479">Metal-binding</keyword>
<keyword evidence="5" id="KW-0413">Isomerase</keyword>
<dbReference type="GO" id="GO:0030288">
    <property type="term" value="C:outer membrane-bounded periplasmic space"/>
    <property type="evidence" value="ECO:0007669"/>
    <property type="project" value="TreeGrafter"/>
</dbReference>
<organism evidence="5 6">
    <name type="scientific">Puniceispirillum marinum (strain IMCC1322)</name>
    <dbReference type="NCBI Taxonomy" id="488538"/>
    <lineage>
        <taxon>Bacteria</taxon>
        <taxon>Pseudomonadati</taxon>
        <taxon>Pseudomonadota</taxon>
        <taxon>Alphaproteobacteria</taxon>
        <taxon>Candidatus Puniceispirillales</taxon>
        <taxon>Candidatus Puniceispirillaceae</taxon>
        <taxon>Candidatus Puniceispirillum</taxon>
    </lineage>
</organism>
<evidence type="ECO:0000256" key="1">
    <source>
        <dbReference type="ARBA" id="ARBA00008520"/>
    </source>
</evidence>
<accession>D5BNE2</accession>
<dbReference type="KEGG" id="apb:SAR116_2092"/>
<dbReference type="PANTHER" id="PTHR30006">
    <property type="entry name" value="THIAMINE-BINDING PERIPLASMIC PROTEIN-RELATED"/>
    <property type="match status" value="1"/>
</dbReference>
<sequence>MKTYISRFIIKLAMIGAVVFGHAAAHASELNIYSHRQAFLITPFLDAFTAETGIKTNVVFASKGLAQRLAAEGANSPADLVLTVDIARLSVYAEKGLLAPVQSDILNRVIPQHLRSQDGTWFGLSKRSRIVGVSKDRVAADAVLRIEDLADPKWRGKICSRPGSHVYNRALVASMIAAHGEVKAEAWARDLVANFARRPQGNDRSQVKAIFEGQCDIAILNHYYYGKLLTSDDAAHRQWADSINVVFPNQGADDRGAHVNISGGGIAIHSKNKGDAQRLLEFLVSEKAQSLYAKINYEYPVDESLDLPDDLKLWGTFKEDQTPISEIARLSVTAQKIIDRVGW</sequence>
<dbReference type="eggNOG" id="COG1840">
    <property type="taxonomic scope" value="Bacteria"/>
</dbReference>
<feature type="binding site" evidence="3">
    <location>
        <position position="224"/>
    </location>
    <ligand>
        <name>Fe cation</name>
        <dbReference type="ChEBI" id="CHEBI:24875"/>
    </ligand>
</feature>
<dbReference type="EC" id="5.4.2.2" evidence="5"/>
<name>D5BNE2_PUNMI</name>
<keyword evidence="2 4" id="KW-0732">Signal</keyword>
<dbReference type="GO" id="GO:0004614">
    <property type="term" value="F:phosphoglucomutase activity"/>
    <property type="evidence" value="ECO:0007669"/>
    <property type="project" value="UniProtKB-EC"/>
</dbReference>
<dbReference type="EMBL" id="CP001751">
    <property type="protein sequence ID" value="ADE40335.1"/>
    <property type="molecule type" value="Genomic_DNA"/>
</dbReference>
<dbReference type="PIRSF" id="PIRSF002825">
    <property type="entry name" value="CfbpA"/>
    <property type="match status" value="1"/>
</dbReference>
<dbReference type="STRING" id="488538.SAR116_2092"/>
<dbReference type="SUPFAM" id="SSF53850">
    <property type="entry name" value="Periplasmic binding protein-like II"/>
    <property type="match status" value="1"/>
</dbReference>
<evidence type="ECO:0000313" key="5">
    <source>
        <dbReference type="EMBL" id="ADE40335.1"/>
    </source>
</evidence>
<dbReference type="Pfam" id="PF13343">
    <property type="entry name" value="SBP_bac_6"/>
    <property type="match status" value="1"/>
</dbReference>
<dbReference type="Proteomes" id="UP000007460">
    <property type="component" value="Chromosome"/>
</dbReference>
<dbReference type="CDD" id="cd13542">
    <property type="entry name" value="PBP2_FutA1_ilke"/>
    <property type="match status" value="1"/>
</dbReference>
<dbReference type="PANTHER" id="PTHR30006:SF15">
    <property type="entry name" value="IRON-UTILIZATION PERIPLASMIC PROTEIN"/>
    <property type="match status" value="1"/>
</dbReference>
<dbReference type="InterPro" id="IPR026045">
    <property type="entry name" value="Ferric-bd"/>
</dbReference>
<dbReference type="AlphaFoldDB" id="D5BNE2"/>
<dbReference type="GO" id="GO:0046872">
    <property type="term" value="F:metal ion binding"/>
    <property type="evidence" value="ECO:0007669"/>
    <property type="project" value="UniProtKB-KW"/>
</dbReference>
<dbReference type="RefSeq" id="WP_013046962.1">
    <property type="nucleotide sequence ID" value="NC_014010.1"/>
</dbReference>
<evidence type="ECO:0000256" key="4">
    <source>
        <dbReference type="SAM" id="SignalP"/>
    </source>
</evidence>
<keyword evidence="3" id="KW-0408">Iron</keyword>
<evidence type="ECO:0000313" key="6">
    <source>
        <dbReference type="Proteomes" id="UP000007460"/>
    </source>
</evidence>
<evidence type="ECO:0000256" key="3">
    <source>
        <dbReference type="PIRSR" id="PIRSR002825-1"/>
    </source>
</evidence>
<comment type="similarity">
    <text evidence="1">Belongs to the bacterial solute-binding protein 1 family.</text>
</comment>
<gene>
    <name evidence="5" type="ordered locus">SAR116_2092</name>
</gene>
<dbReference type="HOGENOM" id="CLU_026974_2_1_5"/>
<dbReference type="Gene3D" id="3.40.190.10">
    <property type="entry name" value="Periplasmic binding protein-like II"/>
    <property type="match status" value="2"/>
</dbReference>
<reference evidence="5 6" key="1">
    <citation type="journal article" date="2010" name="J. Bacteriol.">
        <title>Complete genome sequence of "Candidatus Puniceispirillum marinum" IMCC1322, a representative of the SAR116 clade in the Alphaproteobacteria.</title>
        <authorList>
            <person name="Oh H.M."/>
            <person name="Kwon K.K."/>
            <person name="Kang I."/>
            <person name="Kang S.G."/>
            <person name="Lee J.H."/>
            <person name="Kim S.J."/>
            <person name="Cho J.C."/>
        </authorList>
    </citation>
    <scope>NUCLEOTIDE SEQUENCE [LARGE SCALE GENOMIC DNA]</scope>
    <source>
        <strain evidence="5 6">IMCC1322</strain>
    </source>
</reference>
<evidence type="ECO:0000256" key="2">
    <source>
        <dbReference type="ARBA" id="ARBA00022729"/>
    </source>
</evidence>
<feature type="binding site" evidence="3">
    <location>
        <position position="223"/>
    </location>
    <ligand>
        <name>Fe cation</name>
        <dbReference type="ChEBI" id="CHEBI:24875"/>
    </ligand>
</feature>
<keyword evidence="6" id="KW-1185">Reference proteome</keyword>